<comment type="similarity">
    <text evidence="2">Belongs to the Toll-like receptor family.</text>
</comment>
<evidence type="ECO:0000256" key="13">
    <source>
        <dbReference type="SAM" id="Phobius"/>
    </source>
</evidence>
<comment type="caution">
    <text evidence="15">The sequence shown here is derived from an EMBL/GenBank/DDBJ whole genome shotgun (WGS) entry which is preliminary data.</text>
</comment>
<name>A0AAN9VU60_9ORTH</name>
<dbReference type="PANTHER" id="PTHR24365">
    <property type="entry name" value="TOLL-LIKE RECEPTOR"/>
    <property type="match status" value="1"/>
</dbReference>
<evidence type="ECO:0000256" key="4">
    <source>
        <dbReference type="ARBA" id="ARBA00022614"/>
    </source>
</evidence>
<dbReference type="InterPro" id="IPR032675">
    <property type="entry name" value="LRR_dom_sf"/>
</dbReference>
<dbReference type="PRINTS" id="PR01537">
    <property type="entry name" value="INTRLKN1R1F"/>
</dbReference>
<dbReference type="SMART" id="SM00255">
    <property type="entry name" value="TIR"/>
    <property type="match status" value="1"/>
</dbReference>
<dbReference type="SUPFAM" id="SSF52058">
    <property type="entry name" value="L domain-like"/>
    <property type="match status" value="1"/>
</dbReference>
<evidence type="ECO:0000313" key="16">
    <source>
        <dbReference type="Proteomes" id="UP001378592"/>
    </source>
</evidence>
<dbReference type="InterPro" id="IPR001611">
    <property type="entry name" value="Leu-rich_rpt"/>
</dbReference>
<evidence type="ECO:0000256" key="2">
    <source>
        <dbReference type="ARBA" id="ARBA00009634"/>
    </source>
</evidence>
<evidence type="ECO:0000256" key="11">
    <source>
        <dbReference type="ARBA" id="ARBA00023170"/>
    </source>
</evidence>
<keyword evidence="9 13" id="KW-1133">Transmembrane helix</keyword>
<dbReference type="AlphaFoldDB" id="A0AAN9VU60"/>
<keyword evidence="16" id="KW-1185">Reference proteome</keyword>
<proteinExistence type="inferred from homology"/>
<evidence type="ECO:0000256" key="8">
    <source>
        <dbReference type="ARBA" id="ARBA00022859"/>
    </source>
</evidence>
<evidence type="ECO:0000256" key="5">
    <source>
        <dbReference type="ARBA" id="ARBA00022692"/>
    </source>
</evidence>
<dbReference type="SMART" id="SM00369">
    <property type="entry name" value="LRR_TYP"/>
    <property type="match status" value="4"/>
</dbReference>
<keyword evidence="8" id="KW-0391">Immunity</keyword>
<evidence type="ECO:0000256" key="3">
    <source>
        <dbReference type="ARBA" id="ARBA00022588"/>
    </source>
</evidence>
<evidence type="ECO:0000256" key="7">
    <source>
        <dbReference type="ARBA" id="ARBA00022737"/>
    </source>
</evidence>
<organism evidence="15 16">
    <name type="scientific">Gryllus longicercus</name>
    <dbReference type="NCBI Taxonomy" id="2509291"/>
    <lineage>
        <taxon>Eukaryota</taxon>
        <taxon>Metazoa</taxon>
        <taxon>Ecdysozoa</taxon>
        <taxon>Arthropoda</taxon>
        <taxon>Hexapoda</taxon>
        <taxon>Insecta</taxon>
        <taxon>Pterygota</taxon>
        <taxon>Neoptera</taxon>
        <taxon>Polyneoptera</taxon>
        <taxon>Orthoptera</taxon>
        <taxon>Ensifera</taxon>
        <taxon>Gryllidea</taxon>
        <taxon>Grylloidea</taxon>
        <taxon>Gryllidae</taxon>
        <taxon>Gryllinae</taxon>
        <taxon>Gryllus</taxon>
    </lineage>
</organism>
<dbReference type="Gene3D" id="3.80.10.10">
    <property type="entry name" value="Ribonuclease Inhibitor"/>
    <property type="match status" value="3"/>
</dbReference>
<dbReference type="EMBL" id="JAZDUA010000086">
    <property type="protein sequence ID" value="KAK7868841.1"/>
    <property type="molecule type" value="Genomic_DNA"/>
</dbReference>
<dbReference type="Proteomes" id="UP001378592">
    <property type="component" value="Unassembled WGS sequence"/>
</dbReference>
<comment type="subcellular location">
    <subcellularLocation>
        <location evidence="1">Membrane</location>
        <topology evidence="1">Single-pass type I membrane protein</topology>
    </subcellularLocation>
</comment>
<evidence type="ECO:0000256" key="6">
    <source>
        <dbReference type="ARBA" id="ARBA00022729"/>
    </source>
</evidence>
<gene>
    <name evidence="15" type="ORF">R5R35_003675</name>
</gene>
<keyword evidence="10 13" id="KW-0472">Membrane</keyword>
<dbReference type="GO" id="GO:0038023">
    <property type="term" value="F:signaling receptor activity"/>
    <property type="evidence" value="ECO:0007669"/>
    <property type="project" value="TreeGrafter"/>
</dbReference>
<dbReference type="GO" id="GO:0045087">
    <property type="term" value="P:innate immune response"/>
    <property type="evidence" value="ECO:0007669"/>
    <property type="project" value="UniProtKB-KW"/>
</dbReference>
<reference evidence="15 16" key="1">
    <citation type="submission" date="2024-03" db="EMBL/GenBank/DDBJ databases">
        <title>The genome assembly and annotation of the cricket Gryllus longicercus Weissman &amp; Gray.</title>
        <authorList>
            <person name="Szrajer S."/>
            <person name="Gray D."/>
            <person name="Ylla G."/>
        </authorList>
    </citation>
    <scope>NUCLEOTIDE SEQUENCE [LARGE SCALE GENOMIC DNA]</scope>
    <source>
        <strain evidence="15">DAG 2021-001</strain>
        <tissue evidence="15">Whole body minus gut</tissue>
    </source>
</reference>
<dbReference type="SUPFAM" id="SSF52200">
    <property type="entry name" value="Toll/Interleukin receptor TIR domain"/>
    <property type="match status" value="1"/>
</dbReference>
<evidence type="ECO:0000256" key="12">
    <source>
        <dbReference type="ARBA" id="ARBA00023180"/>
    </source>
</evidence>
<dbReference type="InterPro" id="IPR000157">
    <property type="entry name" value="TIR_dom"/>
</dbReference>
<dbReference type="Gene3D" id="3.40.50.10140">
    <property type="entry name" value="Toll/interleukin-1 receptor homology (TIR) domain"/>
    <property type="match status" value="1"/>
</dbReference>
<keyword evidence="7" id="KW-0677">Repeat</keyword>
<dbReference type="PROSITE" id="PS51450">
    <property type="entry name" value="LRR"/>
    <property type="match status" value="1"/>
</dbReference>
<keyword evidence="11" id="KW-0675">Receptor</keyword>
<sequence length="726" mass="79989">MLMVKLGNYGADEPYEEKENCIGINVWKGKSADGGSHFTMNLSPSKIIGTVNLKRCGTIRPRSCAFEVKVLPALLALPQFQLAPDEPPFWNFSSPLFRFDVGWLYCMEAAAAAAAASGRGPPAHWPAALPGLAGASLACLFLDGAFGADALGPLPSLSRLPLLENVVIRNSPMRGFPPGYFDKSEEIKSLVIKHSVFRKIPSEITVLKKLRLFSLESIVQNFTFDPTIFSAFTNLWTLNLAGTHIEHWTGNIPKLQKLSILDLNRCQMKTFSAATRNLPALKIVSLKQNLISFLAPDAFAGVPNIRAIFLNENFINVLPPEIFVGLYRLRTLDLTSNRLTEWPQLPPNDFLKLNLSANNISKLINLGCQVRSIDFLDLSSTNLSQWDDPKVFLAEENCTKPFPPRSRWSKLAPSPSAAPRAWVARVNLSSNNMAVFSAAMLRSLDALAWVQLGGNAVDCGACESSALQGWLRSARAQAVAAGGPGGVRCRAPAAWAGRPVLSVDFDALCDTPRPALWLGLGLALAGAFALVGAAAGLLLYFRTEVAYLLHLAKVRSPSAKGEALRREARYDAFICYSAKNRKWVLRRLVPLLEQRPGSFSVCLFDRDFPLGSHIVANIADAIDQSRKVLLVLSQHFIQSKWCQWELELAQHKLLSEDRACLVLLELEPLERRRLPRLLRFLLDTRPVVRWPRPETAPAVAAAATRLRRALGPRPCQPPTHESALHL</sequence>
<keyword evidence="4" id="KW-0433">Leucine-rich repeat</keyword>
<evidence type="ECO:0000256" key="9">
    <source>
        <dbReference type="ARBA" id="ARBA00022989"/>
    </source>
</evidence>
<evidence type="ECO:0000256" key="10">
    <source>
        <dbReference type="ARBA" id="ARBA00023136"/>
    </source>
</evidence>
<dbReference type="Pfam" id="PF13855">
    <property type="entry name" value="LRR_8"/>
    <property type="match status" value="1"/>
</dbReference>
<dbReference type="PROSITE" id="PS50104">
    <property type="entry name" value="TIR"/>
    <property type="match status" value="1"/>
</dbReference>
<dbReference type="GO" id="GO:0007165">
    <property type="term" value="P:signal transduction"/>
    <property type="evidence" value="ECO:0007669"/>
    <property type="project" value="InterPro"/>
</dbReference>
<dbReference type="GO" id="GO:0005886">
    <property type="term" value="C:plasma membrane"/>
    <property type="evidence" value="ECO:0007669"/>
    <property type="project" value="TreeGrafter"/>
</dbReference>
<evidence type="ECO:0000256" key="1">
    <source>
        <dbReference type="ARBA" id="ARBA00004479"/>
    </source>
</evidence>
<dbReference type="InterPro" id="IPR035897">
    <property type="entry name" value="Toll_tir_struct_dom_sf"/>
</dbReference>
<feature type="transmembrane region" description="Helical" evidence="13">
    <location>
        <begin position="515"/>
        <end position="541"/>
    </location>
</feature>
<feature type="domain" description="TIR" evidence="14">
    <location>
        <begin position="568"/>
        <end position="710"/>
    </location>
</feature>
<dbReference type="FunFam" id="3.40.50.10140:FF:000001">
    <property type="entry name" value="Toll-like receptor 2"/>
    <property type="match status" value="1"/>
</dbReference>
<keyword evidence="5 13" id="KW-0812">Transmembrane</keyword>
<keyword evidence="6" id="KW-0732">Signal</keyword>
<evidence type="ECO:0000259" key="14">
    <source>
        <dbReference type="PROSITE" id="PS50104"/>
    </source>
</evidence>
<keyword evidence="3" id="KW-0399">Innate immunity</keyword>
<dbReference type="PANTHER" id="PTHR24365:SF530">
    <property type="entry name" value="MSTPROX-RELATED"/>
    <property type="match status" value="1"/>
</dbReference>
<protein>
    <recommendedName>
        <fullName evidence="14">TIR domain-containing protein</fullName>
    </recommendedName>
</protein>
<evidence type="ECO:0000313" key="15">
    <source>
        <dbReference type="EMBL" id="KAK7868841.1"/>
    </source>
</evidence>
<dbReference type="Pfam" id="PF13676">
    <property type="entry name" value="TIR_2"/>
    <property type="match status" value="1"/>
</dbReference>
<keyword evidence="12" id="KW-0325">Glycoprotein</keyword>
<accession>A0AAN9VU60</accession>
<dbReference type="InterPro" id="IPR003591">
    <property type="entry name" value="Leu-rich_rpt_typical-subtyp"/>
</dbReference>